<accession>A0A256GWU6</accession>
<protein>
    <submittedName>
        <fullName evidence="1">Uncharacterized protein</fullName>
    </submittedName>
</protein>
<dbReference type="AlphaFoldDB" id="A0A256GWU6"/>
<proteinExistence type="predicted"/>
<gene>
    <name evidence="1" type="ORF">CES86_0941</name>
</gene>
<name>A0A256GWU6_9HYPH</name>
<comment type="caution">
    <text evidence="1">The sequence shown here is derived from an EMBL/GenBank/DDBJ whole genome shotgun (WGS) entry which is preliminary data.</text>
</comment>
<reference evidence="1 2" key="1">
    <citation type="submission" date="2017-07" db="EMBL/GenBank/DDBJ databases">
        <title>Draft genome of Ochrobactrum lupini type strain LUP21.</title>
        <authorList>
            <person name="Krzyzanowska D.M."/>
            <person name="Jafra S."/>
        </authorList>
    </citation>
    <scope>NUCLEOTIDE SEQUENCE [LARGE SCALE GENOMIC DNA]</scope>
    <source>
        <strain evidence="1 2">LUP21</strain>
    </source>
</reference>
<evidence type="ECO:0000313" key="1">
    <source>
        <dbReference type="EMBL" id="OYR31448.1"/>
    </source>
</evidence>
<organism evidence="1 2">
    <name type="scientific">Brucella lupini</name>
    <dbReference type="NCBI Taxonomy" id="255457"/>
    <lineage>
        <taxon>Bacteria</taxon>
        <taxon>Pseudomonadati</taxon>
        <taxon>Pseudomonadota</taxon>
        <taxon>Alphaproteobacteria</taxon>
        <taxon>Hyphomicrobiales</taxon>
        <taxon>Brucellaceae</taxon>
        <taxon>Brucella/Ochrobactrum group</taxon>
        <taxon>Brucella</taxon>
    </lineage>
</organism>
<sequence>MHLARKPLCSFRVALVAVLSPIAPHFTIISREWRDNG</sequence>
<dbReference type="Proteomes" id="UP000216363">
    <property type="component" value="Unassembled WGS sequence"/>
</dbReference>
<evidence type="ECO:0000313" key="2">
    <source>
        <dbReference type="Proteomes" id="UP000216363"/>
    </source>
</evidence>
<dbReference type="EMBL" id="NNRN01000038">
    <property type="protein sequence ID" value="OYR31448.1"/>
    <property type="molecule type" value="Genomic_DNA"/>
</dbReference>